<evidence type="ECO:0000256" key="1">
    <source>
        <dbReference type="ARBA" id="ARBA00001964"/>
    </source>
</evidence>
<dbReference type="Gene3D" id="3.40.50.970">
    <property type="match status" value="1"/>
</dbReference>
<keyword evidence="3" id="KW-0786">Thiamine pyrophosphate</keyword>
<evidence type="ECO:0000256" key="3">
    <source>
        <dbReference type="ARBA" id="ARBA00023052"/>
    </source>
</evidence>
<comment type="similarity">
    <text evidence="2">Belongs to the transketolase family.</text>
</comment>
<comment type="caution">
    <text evidence="6">The sequence shown here is derived from an EMBL/GenBank/DDBJ whole genome shotgun (WGS) entry which is preliminary data.</text>
</comment>
<dbReference type="EMBL" id="JBHTKH010000028">
    <property type="protein sequence ID" value="MFD1056820.1"/>
    <property type="molecule type" value="Genomic_DNA"/>
</dbReference>
<dbReference type="InterPro" id="IPR005474">
    <property type="entry name" value="Transketolase_N"/>
</dbReference>
<dbReference type="PANTHER" id="PTHR47514:SF1">
    <property type="entry name" value="TRANSKETOLASE N-TERMINAL SECTION-RELATED"/>
    <property type="match status" value="1"/>
</dbReference>
<feature type="region of interest" description="Disordered" evidence="4">
    <location>
        <begin position="293"/>
        <end position="339"/>
    </location>
</feature>
<dbReference type="Proteomes" id="UP001597046">
    <property type="component" value="Unassembled WGS sequence"/>
</dbReference>
<dbReference type="SUPFAM" id="SSF52518">
    <property type="entry name" value="Thiamin diphosphate-binding fold (THDP-binding)"/>
    <property type="match status" value="1"/>
</dbReference>
<comment type="cofactor">
    <cofactor evidence="1">
        <name>thiamine diphosphate</name>
        <dbReference type="ChEBI" id="CHEBI:58937"/>
    </cofactor>
</comment>
<proteinExistence type="inferred from homology"/>
<evidence type="ECO:0000259" key="5">
    <source>
        <dbReference type="Pfam" id="PF00456"/>
    </source>
</evidence>
<dbReference type="InterPro" id="IPR029061">
    <property type="entry name" value="THDP-binding"/>
</dbReference>
<accession>A0ABW3N1Z8</accession>
<evidence type="ECO:0000256" key="4">
    <source>
        <dbReference type="SAM" id="MobiDB-lite"/>
    </source>
</evidence>
<protein>
    <submittedName>
        <fullName evidence="6">Transketolase</fullName>
    </submittedName>
</protein>
<dbReference type="Pfam" id="PF00456">
    <property type="entry name" value="Transketolase_N"/>
    <property type="match status" value="1"/>
</dbReference>
<reference evidence="7" key="1">
    <citation type="journal article" date="2019" name="Int. J. Syst. Evol. Microbiol.">
        <title>The Global Catalogue of Microorganisms (GCM) 10K type strain sequencing project: providing services to taxonomists for standard genome sequencing and annotation.</title>
        <authorList>
            <consortium name="The Broad Institute Genomics Platform"/>
            <consortium name="The Broad Institute Genome Sequencing Center for Infectious Disease"/>
            <person name="Wu L."/>
            <person name="Ma J."/>
        </authorList>
    </citation>
    <scope>NUCLEOTIDE SEQUENCE [LARGE SCALE GENOMIC DNA]</scope>
    <source>
        <strain evidence="7">CCUG 57508</strain>
    </source>
</reference>
<feature type="domain" description="Transketolase N-terminal" evidence="5">
    <location>
        <begin position="18"/>
        <end position="290"/>
    </location>
</feature>
<organism evidence="6 7">
    <name type="scientific">Terrabacter terrigena</name>
    <dbReference type="NCBI Taxonomy" id="574718"/>
    <lineage>
        <taxon>Bacteria</taxon>
        <taxon>Bacillati</taxon>
        <taxon>Actinomycetota</taxon>
        <taxon>Actinomycetes</taxon>
        <taxon>Micrococcales</taxon>
        <taxon>Intrasporangiaceae</taxon>
        <taxon>Terrabacter</taxon>
    </lineage>
</organism>
<evidence type="ECO:0000256" key="2">
    <source>
        <dbReference type="ARBA" id="ARBA00007131"/>
    </source>
</evidence>
<dbReference type="RefSeq" id="WP_386054990.1">
    <property type="nucleotide sequence ID" value="NZ_JBHTKH010000028.1"/>
</dbReference>
<evidence type="ECO:0000313" key="7">
    <source>
        <dbReference type="Proteomes" id="UP001597046"/>
    </source>
</evidence>
<name>A0ABW3N1Z8_9MICO</name>
<dbReference type="CDD" id="cd02012">
    <property type="entry name" value="TPP_TK"/>
    <property type="match status" value="1"/>
</dbReference>
<gene>
    <name evidence="6" type="ORF">ACFQ2V_21140</name>
</gene>
<dbReference type="PANTHER" id="PTHR47514">
    <property type="entry name" value="TRANSKETOLASE N-TERMINAL SECTION-RELATED"/>
    <property type="match status" value="1"/>
</dbReference>
<keyword evidence="7" id="KW-1185">Reference proteome</keyword>
<feature type="compositionally biased region" description="Low complexity" evidence="4">
    <location>
        <begin position="325"/>
        <end position="339"/>
    </location>
</feature>
<sequence>MTTTDVISEQTDLSPIARQARWEVIKTVTNSKAGHIGGPLSMMDLLVSLYFRELNIRPEDPDWEDRDRFILSKGHAAIGLYAVLALRGYLPLEELATFDKGDSRLQGHPDVTRCPGVDASTGSLGQGLSVGVGMALGARLNGRGFHTWVMLGDGEIQEGMVWEAVQVASRYKLSNLTAIVDRNGLQQFGLPSSTETTPTDRGDRRDPWFGVDLAAVFQAFGWRVLEIDGHDYGQIAHAYQLAHAGDVSRRPTVILAHTVKGKGLSLAEGVHTWHSIVPSPEDFERARQELEPDEIELLDQHDPDRGSSQADDNPPAPADTDEATATEAAARETTSGGVA</sequence>
<evidence type="ECO:0000313" key="6">
    <source>
        <dbReference type="EMBL" id="MFD1056820.1"/>
    </source>
</evidence>